<gene>
    <name evidence="2" type="ordered locus">Aazo_1985</name>
</gene>
<dbReference type="RefSeq" id="WP_013191077.1">
    <property type="nucleotide sequence ID" value="NC_014248.1"/>
</dbReference>
<keyword evidence="3" id="KW-1185">Reference proteome</keyword>
<feature type="domain" description="DUF5615" evidence="1">
    <location>
        <begin position="1"/>
        <end position="108"/>
    </location>
</feature>
<organism evidence="2 3">
    <name type="scientific">Nostoc azollae (strain 0708)</name>
    <name type="common">Anabaena azollae (strain 0708)</name>
    <dbReference type="NCBI Taxonomy" id="551115"/>
    <lineage>
        <taxon>Bacteria</taxon>
        <taxon>Bacillati</taxon>
        <taxon>Cyanobacteriota</taxon>
        <taxon>Cyanophyceae</taxon>
        <taxon>Nostocales</taxon>
        <taxon>Nostocaceae</taxon>
        <taxon>Trichormus</taxon>
    </lineage>
</organism>
<dbReference type="InterPro" id="IPR041049">
    <property type="entry name" value="DUF5615"/>
</dbReference>
<evidence type="ECO:0000313" key="3">
    <source>
        <dbReference type="Proteomes" id="UP000001511"/>
    </source>
</evidence>
<accession>D7DWE3</accession>
<dbReference type="eggNOG" id="COG4634">
    <property type="taxonomic scope" value="Bacteria"/>
</dbReference>
<reference evidence="2 3" key="1">
    <citation type="journal article" date="2010" name="PLoS ONE">
        <title>Genome erosion in a nitrogen-fixing vertically transmitted endosymbiotic multicellular cyanobacterium.</title>
        <authorList>
            <person name="Ran L."/>
            <person name="Larsson J."/>
            <person name="Vigil-Stenman T."/>
            <person name="Nylander J.A."/>
            <person name="Ininbergs K."/>
            <person name="Zheng W.W."/>
            <person name="Lapidus A."/>
            <person name="Lowry S."/>
            <person name="Haselkorn R."/>
            <person name="Bergman B."/>
        </authorList>
    </citation>
    <scope>NUCLEOTIDE SEQUENCE [LARGE SCALE GENOMIC DNA]</scope>
    <source>
        <strain evidence="2 3">0708</strain>
    </source>
</reference>
<evidence type="ECO:0000313" key="2">
    <source>
        <dbReference type="EMBL" id="ADI64060.1"/>
    </source>
</evidence>
<dbReference type="OrthoDB" id="27473at2"/>
<evidence type="ECO:0000259" key="1">
    <source>
        <dbReference type="Pfam" id="PF18480"/>
    </source>
</evidence>
<protein>
    <recommendedName>
        <fullName evidence="1">DUF5615 domain-containing protein</fullName>
    </recommendedName>
</protein>
<dbReference type="Proteomes" id="UP000001511">
    <property type="component" value="Chromosome"/>
</dbReference>
<dbReference type="STRING" id="551115.Aazo_1985"/>
<sequence>MIIWVDAHLSPSIATWITQTFSIIALVLRDVGLRDAEDEDIFEAAKAQGVIFITKNRDFIDLVDRLETPPPQVIWLTCGNIYNATVREILSANLLEALEILSSGEALVEIT</sequence>
<dbReference type="KEGG" id="naz:Aazo_1985"/>
<dbReference type="EMBL" id="CP002059">
    <property type="protein sequence ID" value="ADI64060.1"/>
    <property type="molecule type" value="Genomic_DNA"/>
</dbReference>
<dbReference type="HOGENOM" id="CLU_150003_3_1_3"/>
<dbReference type="AlphaFoldDB" id="D7DWE3"/>
<name>D7DWE3_NOSA0</name>
<dbReference type="Pfam" id="PF18480">
    <property type="entry name" value="DUF5615"/>
    <property type="match status" value="1"/>
</dbReference>
<proteinExistence type="predicted"/>